<reference evidence="1 2" key="1">
    <citation type="journal article" date="2016" name="Mol. Biol. Evol.">
        <title>Comparative Genomics of Early-Diverging Mushroom-Forming Fungi Provides Insights into the Origins of Lignocellulose Decay Capabilities.</title>
        <authorList>
            <person name="Nagy L.G."/>
            <person name="Riley R."/>
            <person name="Tritt A."/>
            <person name="Adam C."/>
            <person name="Daum C."/>
            <person name="Floudas D."/>
            <person name="Sun H."/>
            <person name="Yadav J.S."/>
            <person name="Pangilinan J."/>
            <person name="Larsson K.H."/>
            <person name="Matsuura K."/>
            <person name="Barry K."/>
            <person name="Labutti K."/>
            <person name="Kuo R."/>
            <person name="Ohm R.A."/>
            <person name="Bhattacharya S.S."/>
            <person name="Shirouzu T."/>
            <person name="Yoshinaga Y."/>
            <person name="Martin F.M."/>
            <person name="Grigoriev I.V."/>
            <person name="Hibbett D.S."/>
        </authorList>
    </citation>
    <scope>NUCLEOTIDE SEQUENCE [LARGE SCALE GENOMIC DNA]</scope>
    <source>
        <strain evidence="1 2">CBS 109695</strain>
    </source>
</reference>
<proteinExistence type="predicted"/>
<organism evidence="1 2">
    <name type="scientific">Athelia psychrophila</name>
    <dbReference type="NCBI Taxonomy" id="1759441"/>
    <lineage>
        <taxon>Eukaryota</taxon>
        <taxon>Fungi</taxon>
        <taxon>Dikarya</taxon>
        <taxon>Basidiomycota</taxon>
        <taxon>Agaricomycotina</taxon>
        <taxon>Agaricomycetes</taxon>
        <taxon>Agaricomycetidae</taxon>
        <taxon>Atheliales</taxon>
        <taxon>Atheliaceae</taxon>
        <taxon>Athelia</taxon>
    </lineage>
</organism>
<protein>
    <submittedName>
        <fullName evidence="1">Uncharacterized protein</fullName>
    </submittedName>
</protein>
<sequence length="134" mass="15114">MRWTVRLTCNNCGRVPERPTEREEPEELGLTRLLLRLPLQHHFHLPLRLPPTPPPPRLLIFLTSQGLFSCCHDNSSFWRCECAEQGRWGTTLHSIGNAVFPFCTAGQKKPERCGGGQGLDFIAGSFPAHRELVA</sequence>
<dbReference type="Proteomes" id="UP000076532">
    <property type="component" value="Unassembled WGS sequence"/>
</dbReference>
<accession>A0A166STX6</accession>
<dbReference type="AlphaFoldDB" id="A0A166STX6"/>
<gene>
    <name evidence="1" type="ORF">FIBSPDRAFT_158950</name>
</gene>
<evidence type="ECO:0000313" key="1">
    <source>
        <dbReference type="EMBL" id="KZP29821.1"/>
    </source>
</evidence>
<dbReference type="EMBL" id="KV417496">
    <property type="protein sequence ID" value="KZP29821.1"/>
    <property type="molecule type" value="Genomic_DNA"/>
</dbReference>
<evidence type="ECO:0000313" key="2">
    <source>
        <dbReference type="Proteomes" id="UP000076532"/>
    </source>
</evidence>
<name>A0A166STX6_9AGAM</name>
<keyword evidence="2" id="KW-1185">Reference proteome</keyword>